<evidence type="ECO:0000259" key="1">
    <source>
        <dbReference type="SMART" id="SM00256"/>
    </source>
</evidence>
<organism evidence="2 3">
    <name type="scientific">Chenopodium quinoa</name>
    <name type="common">Quinoa</name>
    <dbReference type="NCBI Taxonomy" id="63459"/>
    <lineage>
        <taxon>Eukaryota</taxon>
        <taxon>Viridiplantae</taxon>
        <taxon>Streptophyta</taxon>
        <taxon>Embryophyta</taxon>
        <taxon>Tracheophyta</taxon>
        <taxon>Spermatophyta</taxon>
        <taxon>Magnoliopsida</taxon>
        <taxon>eudicotyledons</taxon>
        <taxon>Gunneridae</taxon>
        <taxon>Pentapetalae</taxon>
        <taxon>Caryophyllales</taxon>
        <taxon>Chenopodiaceae</taxon>
        <taxon>Chenopodioideae</taxon>
        <taxon>Atripliceae</taxon>
        <taxon>Chenopodium</taxon>
    </lineage>
</organism>
<evidence type="ECO:0000313" key="2">
    <source>
        <dbReference type="EnsemblPlants" id="AUR62022745-RA:cds"/>
    </source>
</evidence>
<feature type="domain" description="F-box" evidence="1">
    <location>
        <begin position="12"/>
        <end position="53"/>
    </location>
</feature>
<evidence type="ECO:0000313" key="3">
    <source>
        <dbReference type="Proteomes" id="UP000596660"/>
    </source>
</evidence>
<name>A0A803M3E6_CHEQI</name>
<dbReference type="AlphaFoldDB" id="A0A803M3E6"/>
<accession>A0A803M3E6</accession>
<dbReference type="InterPro" id="IPR036047">
    <property type="entry name" value="F-box-like_dom_sf"/>
</dbReference>
<keyword evidence="3" id="KW-1185">Reference proteome</keyword>
<dbReference type="Proteomes" id="UP000596660">
    <property type="component" value="Unplaced"/>
</dbReference>
<dbReference type="PANTHER" id="PTHR39741">
    <property type="entry name" value="F-BOX DOMAIN CONTAINING PROTEIN, EXPRESSED"/>
    <property type="match status" value="1"/>
</dbReference>
<dbReference type="Pfam" id="PF12937">
    <property type="entry name" value="F-box-like"/>
    <property type="match status" value="1"/>
</dbReference>
<protein>
    <recommendedName>
        <fullName evidence="1">F-box domain-containing protein</fullName>
    </recommendedName>
</protein>
<dbReference type="Gene3D" id="1.20.1280.50">
    <property type="match status" value="1"/>
</dbReference>
<dbReference type="SUPFAM" id="SSF81383">
    <property type="entry name" value="F-box domain"/>
    <property type="match status" value="1"/>
</dbReference>
<dbReference type="Gramene" id="AUR62022745-RA">
    <property type="protein sequence ID" value="AUR62022745-RA:cds"/>
    <property type="gene ID" value="AUR62022745"/>
</dbReference>
<reference evidence="2" key="2">
    <citation type="submission" date="2021-03" db="UniProtKB">
        <authorList>
            <consortium name="EnsemblPlants"/>
        </authorList>
    </citation>
    <scope>IDENTIFICATION</scope>
</reference>
<dbReference type="InterPro" id="IPR055336">
    <property type="entry name" value="At4g00755-like"/>
</dbReference>
<dbReference type="InterPro" id="IPR001810">
    <property type="entry name" value="F-box_dom"/>
</dbReference>
<reference evidence="2" key="1">
    <citation type="journal article" date="2017" name="Nature">
        <title>The genome of Chenopodium quinoa.</title>
        <authorList>
            <person name="Jarvis D.E."/>
            <person name="Ho Y.S."/>
            <person name="Lightfoot D.J."/>
            <person name="Schmoeckel S.M."/>
            <person name="Li B."/>
            <person name="Borm T.J.A."/>
            <person name="Ohyanagi H."/>
            <person name="Mineta K."/>
            <person name="Michell C.T."/>
            <person name="Saber N."/>
            <person name="Kharbatia N.M."/>
            <person name="Rupper R.R."/>
            <person name="Sharp A.R."/>
            <person name="Dally N."/>
            <person name="Boughton B.A."/>
            <person name="Woo Y.H."/>
            <person name="Gao G."/>
            <person name="Schijlen E.G.W.M."/>
            <person name="Guo X."/>
            <person name="Momin A.A."/>
            <person name="Negrao S."/>
            <person name="Al-Babili S."/>
            <person name="Gehring C."/>
            <person name="Roessner U."/>
            <person name="Jung C."/>
            <person name="Murphy K."/>
            <person name="Arold S.T."/>
            <person name="Gojobori T."/>
            <person name="van der Linden C.G."/>
            <person name="van Loo E.N."/>
            <person name="Jellen E.N."/>
            <person name="Maughan P.J."/>
            <person name="Tester M."/>
        </authorList>
    </citation>
    <scope>NUCLEOTIDE SEQUENCE [LARGE SCALE GENOMIC DNA]</scope>
    <source>
        <strain evidence="2">cv. PI 614886</strain>
    </source>
</reference>
<dbReference type="SMART" id="SM00256">
    <property type="entry name" value="FBOX"/>
    <property type="match status" value="1"/>
</dbReference>
<sequence>MMEFQWDFLESLDPDVSSKILMSLDDPADIVRACSVSRAWRDFVISNGICKHLCLRLFPKLSGIVRIIDTSNKEDVGCSRFVELEHLKKEHKAYVALARGLTSSEVGECLSNAISASSTDNYPEEGLHNTLESRERIGRRPSYWSSSGQSNPEVPERLTYQLISDFCIITEINVQPFQAFFQSDSPIYSAKAVRFHMGHRILPDDDGDQCDEIHEGHECAEKKFVWTYTSQDFPMTQIELLGRVQRQEMDGLFYICVAHVQVLGRSLDPVFGVKSLDPSGRFTLVHNPQAKFSAPRSSNEESDEISVTPEMVQRHVRGWEQILNMLRGTLGVEVYDSEDEILYSEDEMAEELEL</sequence>
<dbReference type="EnsemblPlants" id="AUR62022745-RA">
    <property type="protein sequence ID" value="AUR62022745-RA:cds"/>
    <property type="gene ID" value="AUR62022745"/>
</dbReference>
<dbReference type="OMA" id="MEDNTTR"/>
<dbReference type="PANTHER" id="PTHR39741:SF14">
    <property type="entry name" value="F-BOX DOMAIN-CONTAINING PROTEIN"/>
    <property type="match status" value="1"/>
</dbReference>
<proteinExistence type="predicted"/>